<dbReference type="GO" id="GO:0005737">
    <property type="term" value="C:cytoplasm"/>
    <property type="evidence" value="ECO:0007669"/>
    <property type="project" value="UniProtKB-SubCell"/>
</dbReference>
<evidence type="ECO:0000256" key="4">
    <source>
        <dbReference type="ARBA" id="ARBA00022777"/>
    </source>
</evidence>
<dbReference type="NCBIfam" id="TIGR00017">
    <property type="entry name" value="cmk"/>
    <property type="match status" value="1"/>
</dbReference>
<keyword evidence="5 8" id="KW-0067">ATP-binding</keyword>
<sequence>MEQIHIAIDGPAGAGKSTIAKILADKIEVDYLDTGAMYRALTYHIIKCNLDIDKEEIIINEAEKIDINFVNNSIYLNNQNIDNEIRSSQVSKNVSTISKISRVREIMVDKQREIARHKSVIMDGRDIGTVVLPNANVKFYLDASIEIRAQRRYNELANKREVEFEDLKNDIIKRDDMDSKRDVSPLKKANDALIIDTTDKSIDQVVCEMINIISSVKGGDIL</sequence>
<name>A0A6A7K751_9FIRM</name>
<keyword evidence="8" id="KW-0963">Cytoplasm</keyword>
<comment type="caution">
    <text evidence="10">The sequence shown here is derived from an EMBL/GenBank/DDBJ whole genome shotgun (WGS) entry which is preliminary data.</text>
</comment>
<evidence type="ECO:0000256" key="8">
    <source>
        <dbReference type="HAMAP-Rule" id="MF_00238"/>
    </source>
</evidence>
<dbReference type="EC" id="2.7.4.25" evidence="8"/>
<proteinExistence type="inferred from homology"/>
<dbReference type="SUPFAM" id="SSF52540">
    <property type="entry name" value="P-loop containing nucleoside triphosphate hydrolases"/>
    <property type="match status" value="1"/>
</dbReference>
<dbReference type="InterPro" id="IPR027417">
    <property type="entry name" value="P-loop_NTPase"/>
</dbReference>
<protein>
    <recommendedName>
        <fullName evidence="8">Cytidylate kinase</fullName>
        <shortName evidence="8">CK</shortName>
        <ecNumber evidence="8">2.7.4.25</ecNumber>
    </recommendedName>
    <alternativeName>
        <fullName evidence="8">Cytidine monophosphate kinase</fullName>
        <shortName evidence="8">CMP kinase</shortName>
    </alternativeName>
</protein>
<accession>A0A6A7K751</accession>
<comment type="subcellular location">
    <subcellularLocation>
        <location evidence="8">Cytoplasm</location>
    </subcellularLocation>
</comment>
<feature type="binding site" evidence="8">
    <location>
        <begin position="10"/>
        <end position="18"/>
    </location>
    <ligand>
        <name>ATP</name>
        <dbReference type="ChEBI" id="CHEBI:30616"/>
    </ligand>
</feature>
<evidence type="ECO:0000256" key="6">
    <source>
        <dbReference type="ARBA" id="ARBA00047615"/>
    </source>
</evidence>
<dbReference type="InterPro" id="IPR011994">
    <property type="entry name" value="Cytidylate_kinase_dom"/>
</dbReference>
<organism evidence="10 11">
    <name type="scientific">Alkalibaculum sporogenes</name>
    <dbReference type="NCBI Taxonomy" id="2655001"/>
    <lineage>
        <taxon>Bacteria</taxon>
        <taxon>Bacillati</taxon>
        <taxon>Bacillota</taxon>
        <taxon>Clostridia</taxon>
        <taxon>Eubacteriales</taxon>
        <taxon>Eubacteriaceae</taxon>
        <taxon>Alkalibaculum</taxon>
    </lineage>
</organism>
<keyword evidence="4 8" id="KW-0418">Kinase</keyword>
<evidence type="ECO:0000313" key="11">
    <source>
        <dbReference type="Proteomes" id="UP000440004"/>
    </source>
</evidence>
<keyword evidence="11" id="KW-1185">Reference proteome</keyword>
<dbReference type="EMBL" id="WHNX01000006">
    <property type="protein sequence ID" value="MPW25206.1"/>
    <property type="molecule type" value="Genomic_DNA"/>
</dbReference>
<dbReference type="Pfam" id="PF02224">
    <property type="entry name" value="Cytidylate_kin"/>
    <property type="match status" value="1"/>
</dbReference>
<evidence type="ECO:0000256" key="3">
    <source>
        <dbReference type="ARBA" id="ARBA00022741"/>
    </source>
</evidence>
<reference evidence="10 11" key="1">
    <citation type="submission" date="2019-10" db="EMBL/GenBank/DDBJ databases">
        <title>Alkalibaculum tamaniensis sp.nov., a new alkaliphilic acetogen, isolated on methoxylated aromatics from a mud volcano.</title>
        <authorList>
            <person name="Khomyakova M.A."/>
            <person name="Merkel A.Y."/>
            <person name="Bonch-Osmolovskaya E.A."/>
            <person name="Slobodkin A.I."/>
        </authorList>
    </citation>
    <scope>NUCLEOTIDE SEQUENCE [LARGE SCALE GENOMIC DNA]</scope>
    <source>
        <strain evidence="10 11">M08DMB</strain>
    </source>
</reference>
<dbReference type="AlphaFoldDB" id="A0A6A7K751"/>
<dbReference type="HAMAP" id="MF_00238">
    <property type="entry name" value="Cytidyl_kinase_type1"/>
    <property type="match status" value="1"/>
</dbReference>
<evidence type="ECO:0000256" key="1">
    <source>
        <dbReference type="ARBA" id="ARBA00009427"/>
    </source>
</evidence>
<gene>
    <name evidence="8" type="primary">cmk</name>
    <name evidence="10" type="ORF">GC105_05300</name>
</gene>
<evidence type="ECO:0000256" key="7">
    <source>
        <dbReference type="ARBA" id="ARBA00048478"/>
    </source>
</evidence>
<keyword evidence="2 8" id="KW-0808">Transferase</keyword>
<comment type="catalytic activity">
    <reaction evidence="6 8">
        <text>dCMP + ATP = dCDP + ADP</text>
        <dbReference type="Rhea" id="RHEA:25094"/>
        <dbReference type="ChEBI" id="CHEBI:30616"/>
        <dbReference type="ChEBI" id="CHEBI:57566"/>
        <dbReference type="ChEBI" id="CHEBI:58593"/>
        <dbReference type="ChEBI" id="CHEBI:456216"/>
        <dbReference type="EC" id="2.7.4.25"/>
    </reaction>
</comment>
<comment type="catalytic activity">
    <reaction evidence="7 8">
        <text>CMP + ATP = CDP + ADP</text>
        <dbReference type="Rhea" id="RHEA:11600"/>
        <dbReference type="ChEBI" id="CHEBI:30616"/>
        <dbReference type="ChEBI" id="CHEBI:58069"/>
        <dbReference type="ChEBI" id="CHEBI:60377"/>
        <dbReference type="ChEBI" id="CHEBI:456216"/>
        <dbReference type="EC" id="2.7.4.25"/>
    </reaction>
</comment>
<dbReference type="Gene3D" id="3.40.50.300">
    <property type="entry name" value="P-loop containing nucleotide triphosphate hydrolases"/>
    <property type="match status" value="1"/>
</dbReference>
<dbReference type="GO" id="GO:0006220">
    <property type="term" value="P:pyrimidine nucleotide metabolic process"/>
    <property type="evidence" value="ECO:0007669"/>
    <property type="project" value="UniProtKB-UniRule"/>
</dbReference>
<dbReference type="GO" id="GO:0036430">
    <property type="term" value="F:CMP kinase activity"/>
    <property type="evidence" value="ECO:0007669"/>
    <property type="project" value="RHEA"/>
</dbReference>
<keyword evidence="3 8" id="KW-0547">Nucleotide-binding</keyword>
<comment type="similarity">
    <text evidence="1 8">Belongs to the cytidylate kinase family. Type 1 subfamily.</text>
</comment>
<evidence type="ECO:0000259" key="9">
    <source>
        <dbReference type="Pfam" id="PF02224"/>
    </source>
</evidence>
<evidence type="ECO:0000256" key="5">
    <source>
        <dbReference type="ARBA" id="ARBA00022840"/>
    </source>
</evidence>
<evidence type="ECO:0000256" key="2">
    <source>
        <dbReference type="ARBA" id="ARBA00022679"/>
    </source>
</evidence>
<feature type="domain" description="Cytidylate kinase" evidence="9">
    <location>
        <begin position="6"/>
        <end position="214"/>
    </location>
</feature>
<evidence type="ECO:0000313" key="10">
    <source>
        <dbReference type="EMBL" id="MPW25206.1"/>
    </source>
</evidence>
<dbReference type="Proteomes" id="UP000440004">
    <property type="component" value="Unassembled WGS sequence"/>
</dbReference>
<dbReference type="GO" id="GO:0005524">
    <property type="term" value="F:ATP binding"/>
    <property type="evidence" value="ECO:0007669"/>
    <property type="project" value="UniProtKB-UniRule"/>
</dbReference>
<dbReference type="InterPro" id="IPR003136">
    <property type="entry name" value="Cytidylate_kin"/>
</dbReference>
<dbReference type="RefSeq" id="WP_152802473.1">
    <property type="nucleotide sequence ID" value="NZ_WHNX01000006.1"/>
</dbReference>
<dbReference type="CDD" id="cd02020">
    <property type="entry name" value="CMPK"/>
    <property type="match status" value="1"/>
</dbReference>
<dbReference type="GO" id="GO:0036431">
    <property type="term" value="F:dCMP kinase activity"/>
    <property type="evidence" value="ECO:0007669"/>
    <property type="project" value="InterPro"/>
</dbReference>